<keyword evidence="2" id="KW-0378">Hydrolase</keyword>
<comment type="similarity">
    <text evidence="1">Belongs to the HAD-like hydrolase superfamily. S-2-haloalkanoic acid dehalogenase family.</text>
</comment>
<dbReference type="GO" id="GO:0019120">
    <property type="term" value="F:hydrolase activity, acting on acid halide bonds, in C-halide compounds"/>
    <property type="evidence" value="ECO:0007669"/>
    <property type="project" value="InterPro"/>
</dbReference>
<dbReference type="SFLD" id="SFLDS00003">
    <property type="entry name" value="Haloacid_Dehalogenase"/>
    <property type="match status" value="1"/>
</dbReference>
<dbReference type="OrthoDB" id="40579at2759"/>
<accession>A0A6A5VSB7</accession>
<evidence type="ECO:0000256" key="1">
    <source>
        <dbReference type="ARBA" id="ARBA00008106"/>
    </source>
</evidence>
<dbReference type="InterPro" id="IPR036412">
    <property type="entry name" value="HAD-like_sf"/>
</dbReference>
<dbReference type="Proteomes" id="UP000800036">
    <property type="component" value="Unassembled WGS sequence"/>
</dbReference>
<dbReference type="Gene3D" id="3.40.50.1000">
    <property type="entry name" value="HAD superfamily/HAD-like"/>
    <property type="match status" value="1"/>
</dbReference>
<dbReference type="PANTHER" id="PTHR43316">
    <property type="entry name" value="HYDROLASE, HALOACID DELAHOGENASE-RELATED"/>
    <property type="match status" value="1"/>
</dbReference>
<dbReference type="NCBIfam" id="TIGR01493">
    <property type="entry name" value="HAD-SF-IA-v2"/>
    <property type="match status" value="1"/>
</dbReference>
<sequence>MALTTPSRVLFFDVFGTCVDWRSTVTQTLNAQSHATLNSATASLASKVRLKASDMTLAHWGDFAQQWRDSYKAFTAKLAADPGIPWKTVDEHHFDSLKELMFQWGLDGLWTYDELRALSLVWHRLNPWSDSAQGITLLNQLYWTSTLSNGNHSLLTDLGAYTRIPFTHFLSAEMFGTYKPSPAVYVGAADRLGITTKECVMVAAHLNDLQAAKSNGMQVAYVERPGEEDWSDADIEKAWNEGWVDIWIGLGEGNNGFVTLAEKLGVEVPQGPVGKLSSSV</sequence>
<reference evidence="3" key="1">
    <citation type="journal article" date="2020" name="Stud. Mycol.">
        <title>101 Dothideomycetes genomes: a test case for predicting lifestyles and emergence of pathogens.</title>
        <authorList>
            <person name="Haridas S."/>
            <person name="Albert R."/>
            <person name="Binder M."/>
            <person name="Bloem J."/>
            <person name="Labutti K."/>
            <person name="Salamov A."/>
            <person name="Andreopoulos B."/>
            <person name="Baker S."/>
            <person name="Barry K."/>
            <person name="Bills G."/>
            <person name="Bluhm B."/>
            <person name="Cannon C."/>
            <person name="Castanera R."/>
            <person name="Culley D."/>
            <person name="Daum C."/>
            <person name="Ezra D."/>
            <person name="Gonzalez J."/>
            <person name="Henrissat B."/>
            <person name="Kuo A."/>
            <person name="Liang C."/>
            <person name="Lipzen A."/>
            <person name="Lutzoni F."/>
            <person name="Magnuson J."/>
            <person name="Mondo S."/>
            <person name="Nolan M."/>
            <person name="Ohm R."/>
            <person name="Pangilinan J."/>
            <person name="Park H.-J."/>
            <person name="Ramirez L."/>
            <person name="Alfaro M."/>
            <person name="Sun H."/>
            <person name="Tritt A."/>
            <person name="Yoshinaga Y."/>
            <person name="Zwiers L.-H."/>
            <person name="Turgeon B."/>
            <person name="Goodwin S."/>
            <person name="Spatafora J."/>
            <person name="Crous P."/>
            <person name="Grigoriev I."/>
        </authorList>
    </citation>
    <scope>NUCLEOTIDE SEQUENCE</scope>
    <source>
        <strain evidence="3">CBS 107.79</strain>
    </source>
</reference>
<evidence type="ECO:0000313" key="4">
    <source>
        <dbReference type="Proteomes" id="UP000800036"/>
    </source>
</evidence>
<dbReference type="PANTHER" id="PTHR43316:SF3">
    <property type="entry name" value="HALOACID DEHALOGENASE, TYPE II (AFU_ORTHOLOGUE AFUA_2G07750)-RELATED"/>
    <property type="match status" value="1"/>
</dbReference>
<dbReference type="SFLD" id="SFLDG01129">
    <property type="entry name" value="C1.5:_HAD__Beta-PGM__Phosphata"/>
    <property type="match status" value="1"/>
</dbReference>
<dbReference type="GO" id="GO:0016791">
    <property type="term" value="F:phosphatase activity"/>
    <property type="evidence" value="ECO:0007669"/>
    <property type="project" value="UniProtKB-ARBA"/>
</dbReference>
<organism evidence="3 4">
    <name type="scientific">Bimuria novae-zelandiae CBS 107.79</name>
    <dbReference type="NCBI Taxonomy" id="1447943"/>
    <lineage>
        <taxon>Eukaryota</taxon>
        <taxon>Fungi</taxon>
        <taxon>Dikarya</taxon>
        <taxon>Ascomycota</taxon>
        <taxon>Pezizomycotina</taxon>
        <taxon>Dothideomycetes</taxon>
        <taxon>Pleosporomycetidae</taxon>
        <taxon>Pleosporales</taxon>
        <taxon>Massarineae</taxon>
        <taxon>Didymosphaeriaceae</taxon>
        <taxon>Bimuria</taxon>
    </lineage>
</organism>
<dbReference type="PRINTS" id="PR00413">
    <property type="entry name" value="HADHALOGNASE"/>
</dbReference>
<dbReference type="InterPro" id="IPR023214">
    <property type="entry name" value="HAD_sf"/>
</dbReference>
<protein>
    <submittedName>
        <fullName evidence="3">Haloacid dehalogenase</fullName>
    </submittedName>
</protein>
<evidence type="ECO:0000256" key="2">
    <source>
        <dbReference type="ARBA" id="ARBA00022801"/>
    </source>
</evidence>
<dbReference type="NCBIfam" id="TIGR01428">
    <property type="entry name" value="HAD_type_II"/>
    <property type="match status" value="1"/>
</dbReference>
<name>A0A6A5VSB7_9PLEO</name>
<proteinExistence type="inferred from homology"/>
<dbReference type="EMBL" id="ML976657">
    <property type="protein sequence ID" value="KAF1979470.1"/>
    <property type="molecule type" value="Genomic_DNA"/>
</dbReference>
<dbReference type="InterPro" id="IPR023198">
    <property type="entry name" value="PGP-like_dom2"/>
</dbReference>
<dbReference type="InterPro" id="IPR051540">
    <property type="entry name" value="S-2-haloacid_dehalogenase"/>
</dbReference>
<dbReference type="AlphaFoldDB" id="A0A6A5VSB7"/>
<dbReference type="InterPro" id="IPR006439">
    <property type="entry name" value="HAD-SF_hydro_IA"/>
</dbReference>
<evidence type="ECO:0000313" key="3">
    <source>
        <dbReference type="EMBL" id="KAF1979470.1"/>
    </source>
</evidence>
<keyword evidence="4" id="KW-1185">Reference proteome</keyword>
<dbReference type="SUPFAM" id="SSF56784">
    <property type="entry name" value="HAD-like"/>
    <property type="match status" value="1"/>
</dbReference>
<gene>
    <name evidence="3" type="ORF">BU23DRAFT_446486</name>
</gene>
<dbReference type="Gene3D" id="1.10.150.240">
    <property type="entry name" value="Putative phosphatase, domain 2"/>
    <property type="match status" value="1"/>
</dbReference>
<dbReference type="Pfam" id="PF00702">
    <property type="entry name" value="Hydrolase"/>
    <property type="match status" value="1"/>
</dbReference>
<dbReference type="InterPro" id="IPR006328">
    <property type="entry name" value="2-HAD"/>
</dbReference>